<feature type="transmembrane region" description="Helical" evidence="10">
    <location>
        <begin position="290"/>
        <end position="310"/>
    </location>
</feature>
<evidence type="ECO:0000256" key="5">
    <source>
        <dbReference type="ARBA" id="ARBA00022725"/>
    </source>
</evidence>
<dbReference type="EnsemblMetazoa" id="XM_014400734.2">
    <property type="protein sequence ID" value="XP_014256220.2"/>
    <property type="gene ID" value="LOC106670419"/>
</dbReference>
<evidence type="ECO:0000256" key="4">
    <source>
        <dbReference type="ARBA" id="ARBA00022692"/>
    </source>
</evidence>
<evidence type="ECO:0000313" key="12">
    <source>
        <dbReference type="Proteomes" id="UP000494040"/>
    </source>
</evidence>
<evidence type="ECO:0000256" key="3">
    <source>
        <dbReference type="ARBA" id="ARBA00022606"/>
    </source>
</evidence>
<keyword evidence="5 10" id="KW-0552">Olfaction</keyword>
<feature type="transmembrane region" description="Helical" evidence="10">
    <location>
        <begin position="185"/>
        <end position="206"/>
    </location>
</feature>
<comment type="subcellular location">
    <subcellularLocation>
        <location evidence="1 10">Cell membrane</location>
        <topology evidence="1 10">Multi-pass membrane protein</topology>
    </subcellularLocation>
</comment>
<comment type="caution">
    <text evidence="10">Lacks conserved residue(s) required for the propagation of feature annotation.</text>
</comment>
<keyword evidence="2" id="KW-1003">Cell membrane</keyword>
<dbReference type="GO" id="GO:0007165">
    <property type="term" value="P:signal transduction"/>
    <property type="evidence" value="ECO:0007669"/>
    <property type="project" value="UniProtKB-KW"/>
</dbReference>
<keyword evidence="8 10" id="KW-0675">Receptor</keyword>
<reference evidence="11" key="1">
    <citation type="submission" date="2022-01" db="UniProtKB">
        <authorList>
            <consortium name="EnsemblMetazoa"/>
        </authorList>
    </citation>
    <scope>IDENTIFICATION</scope>
</reference>
<evidence type="ECO:0000256" key="8">
    <source>
        <dbReference type="ARBA" id="ARBA00023170"/>
    </source>
</evidence>
<dbReference type="GO" id="GO:0005549">
    <property type="term" value="F:odorant binding"/>
    <property type="evidence" value="ECO:0007669"/>
    <property type="project" value="InterPro"/>
</dbReference>
<keyword evidence="6 10" id="KW-1133">Transmembrane helix</keyword>
<protein>
    <recommendedName>
        <fullName evidence="10">Odorant receptor</fullName>
    </recommendedName>
</protein>
<dbReference type="OrthoDB" id="6605913at2759"/>
<comment type="similarity">
    <text evidence="10">Belongs to the insect chemoreceptor superfamily. Heteromeric odorant receptor channel (TC 1.A.69) family.</text>
</comment>
<dbReference type="GO" id="GO:0004984">
    <property type="term" value="F:olfactory receptor activity"/>
    <property type="evidence" value="ECO:0007669"/>
    <property type="project" value="InterPro"/>
</dbReference>
<feature type="transmembrane region" description="Helical" evidence="10">
    <location>
        <begin position="119"/>
        <end position="139"/>
    </location>
</feature>
<dbReference type="Proteomes" id="UP000494040">
    <property type="component" value="Unassembled WGS sequence"/>
</dbReference>
<keyword evidence="7 10" id="KW-0472">Membrane</keyword>
<name>A0A8I6TGL8_CIMLE</name>
<dbReference type="Pfam" id="PF02949">
    <property type="entry name" value="7tm_6"/>
    <property type="match status" value="1"/>
</dbReference>
<keyword evidence="3 10" id="KW-0716">Sensory transduction</keyword>
<dbReference type="OMA" id="FILEIEM"/>
<evidence type="ECO:0000256" key="1">
    <source>
        <dbReference type="ARBA" id="ARBA00004651"/>
    </source>
</evidence>
<evidence type="ECO:0000256" key="9">
    <source>
        <dbReference type="ARBA" id="ARBA00023224"/>
    </source>
</evidence>
<gene>
    <name evidence="11" type="primary">106670419</name>
</gene>
<dbReference type="PANTHER" id="PTHR21137:SF35">
    <property type="entry name" value="ODORANT RECEPTOR 19A-RELATED"/>
    <property type="match status" value="1"/>
</dbReference>
<feature type="transmembrane region" description="Helical" evidence="10">
    <location>
        <begin position="51"/>
        <end position="74"/>
    </location>
</feature>
<dbReference type="GO" id="GO:0005886">
    <property type="term" value="C:plasma membrane"/>
    <property type="evidence" value="ECO:0007669"/>
    <property type="project" value="UniProtKB-SubCell"/>
</dbReference>
<keyword evidence="4 10" id="KW-0812">Transmembrane</keyword>
<feature type="transmembrane region" description="Helical" evidence="10">
    <location>
        <begin position="255"/>
        <end position="278"/>
    </location>
</feature>
<evidence type="ECO:0000256" key="6">
    <source>
        <dbReference type="ARBA" id="ARBA00022989"/>
    </source>
</evidence>
<evidence type="ECO:0000256" key="2">
    <source>
        <dbReference type="ARBA" id="ARBA00022475"/>
    </source>
</evidence>
<evidence type="ECO:0000256" key="7">
    <source>
        <dbReference type="ARBA" id="ARBA00023136"/>
    </source>
</evidence>
<evidence type="ECO:0000313" key="11">
    <source>
        <dbReference type="EnsemblMetazoa" id="XP_014256220.2"/>
    </source>
</evidence>
<feature type="transmembrane region" description="Helical" evidence="10">
    <location>
        <begin position="21"/>
        <end position="45"/>
    </location>
</feature>
<sequence>MTIMRLAGMRNDSSDRLIIRYLILFRHLMETLGTIGTIISCYVAGLKKSLGIVMFFSVIGTITNVQSIYTFFYYETGLSVLHDLQELMKKQELNRPASMLHEVTNFTWKWIQIYSFNMISFMIFYSSLPIVVDFFFFILEIEMTPYLPGKPFEGFISITEMHSLEYFSLCLTSIIWTSSSIFSSMGHQILILIFSMYHMLCITVLLERMKKLGRTINDRSVHERDTAEEKMAEKELIEIIQEHNQLLRIGKNINLYFGFPFAMQNTMASGCVCLLMYASVMEINTDISAMLVNAFCLVLMFLIAGIPCILGQRVETLSYQLCDGLYDLPWYKQSPHLRKYLNMALRQANKGMKIHYHGRSPLNHNTLINILNTSYSYFMVLQSSL</sequence>
<organism evidence="11 12">
    <name type="scientific">Cimex lectularius</name>
    <name type="common">Bed bug</name>
    <name type="synonym">Acanthia lectularia</name>
    <dbReference type="NCBI Taxonomy" id="79782"/>
    <lineage>
        <taxon>Eukaryota</taxon>
        <taxon>Metazoa</taxon>
        <taxon>Ecdysozoa</taxon>
        <taxon>Arthropoda</taxon>
        <taxon>Hexapoda</taxon>
        <taxon>Insecta</taxon>
        <taxon>Pterygota</taxon>
        <taxon>Neoptera</taxon>
        <taxon>Paraneoptera</taxon>
        <taxon>Hemiptera</taxon>
        <taxon>Heteroptera</taxon>
        <taxon>Panheteroptera</taxon>
        <taxon>Cimicomorpha</taxon>
        <taxon>Cimicidae</taxon>
        <taxon>Cimex</taxon>
    </lineage>
</organism>
<keyword evidence="12" id="KW-1185">Reference proteome</keyword>
<accession>A0A8I6TGL8</accession>
<evidence type="ECO:0000256" key="10">
    <source>
        <dbReference type="RuleBase" id="RU351113"/>
    </source>
</evidence>
<keyword evidence="9 10" id="KW-0807">Transducer</keyword>
<dbReference type="InterPro" id="IPR004117">
    <property type="entry name" value="7tm6_olfct_rcpt"/>
</dbReference>
<dbReference type="PANTHER" id="PTHR21137">
    <property type="entry name" value="ODORANT RECEPTOR"/>
    <property type="match status" value="1"/>
</dbReference>
<proteinExistence type="inferred from homology"/>
<dbReference type="AlphaFoldDB" id="A0A8I6TGL8"/>